<sequence length="227" mass="23793">MSADPGQMREAMASFVAALHGAYLDQARHLAVGEQAGLPLLRGSHLTVLAVGVRHLHVLATTSPLPAPHGPEVEIADEVDGLTWTLRFFDPVVAPGLGGIDESDGPRPEEVRQVLGVPDVVYHLSVSPGGGLTPHHAQHAGTGLANQHAAVFRDHDTIRAHAGSRATLAEEYAVADRVGLHQTVRFLAQQLAPHDASLAAVCADPAADDSAVRRALVAALRAPAEVR</sequence>
<protein>
    <submittedName>
        <fullName evidence="1">Uncharacterized protein</fullName>
    </submittedName>
</protein>
<keyword evidence="2" id="KW-1185">Reference proteome</keyword>
<dbReference type="EMBL" id="JBHSTI010000008">
    <property type="protein sequence ID" value="MFC6238218.1"/>
    <property type="molecule type" value="Genomic_DNA"/>
</dbReference>
<accession>A0ABW1T0I4</accession>
<name>A0ABW1T0I4_9ACTN</name>
<evidence type="ECO:0000313" key="1">
    <source>
        <dbReference type="EMBL" id="MFC6238218.1"/>
    </source>
</evidence>
<proteinExistence type="predicted"/>
<organism evidence="1 2">
    <name type="scientific">Longivirga aurantiaca</name>
    <dbReference type="NCBI Taxonomy" id="1837743"/>
    <lineage>
        <taxon>Bacteria</taxon>
        <taxon>Bacillati</taxon>
        <taxon>Actinomycetota</taxon>
        <taxon>Actinomycetes</taxon>
        <taxon>Sporichthyales</taxon>
        <taxon>Sporichthyaceae</taxon>
        <taxon>Longivirga</taxon>
    </lineage>
</organism>
<gene>
    <name evidence="1" type="ORF">ACFQGU_10035</name>
</gene>
<comment type="caution">
    <text evidence="1">The sequence shown here is derived from an EMBL/GenBank/DDBJ whole genome shotgun (WGS) entry which is preliminary data.</text>
</comment>
<dbReference type="RefSeq" id="WP_386766237.1">
    <property type="nucleotide sequence ID" value="NZ_JBHSTI010000008.1"/>
</dbReference>
<dbReference type="Proteomes" id="UP001596138">
    <property type="component" value="Unassembled WGS sequence"/>
</dbReference>
<reference evidence="2" key="1">
    <citation type="journal article" date="2019" name="Int. J. Syst. Evol. Microbiol.">
        <title>The Global Catalogue of Microorganisms (GCM) 10K type strain sequencing project: providing services to taxonomists for standard genome sequencing and annotation.</title>
        <authorList>
            <consortium name="The Broad Institute Genomics Platform"/>
            <consortium name="The Broad Institute Genome Sequencing Center for Infectious Disease"/>
            <person name="Wu L."/>
            <person name="Ma J."/>
        </authorList>
    </citation>
    <scope>NUCLEOTIDE SEQUENCE [LARGE SCALE GENOMIC DNA]</scope>
    <source>
        <strain evidence="2">CGMCC 4.7317</strain>
    </source>
</reference>
<evidence type="ECO:0000313" key="2">
    <source>
        <dbReference type="Proteomes" id="UP001596138"/>
    </source>
</evidence>